<dbReference type="InterPro" id="IPR013320">
    <property type="entry name" value="ConA-like_dom_sf"/>
</dbReference>
<feature type="domain" description="Glycosyl hydrolase family 32 N-terminal" evidence="6">
    <location>
        <begin position="1"/>
        <end position="309"/>
    </location>
</feature>
<evidence type="ECO:0000256" key="5">
    <source>
        <dbReference type="RuleBase" id="RU362110"/>
    </source>
</evidence>
<dbReference type="Pfam" id="PF00251">
    <property type="entry name" value="Glyco_hydro_32N"/>
    <property type="match status" value="1"/>
</dbReference>
<sequence>MYYKGWYHLFYQYNPNGAAWDRSIVWGHSVSRDLVNWMTLEPAISPSIDSDRFGCWSGSATILPDGTPMIVYTGINRIQGNDTNYQVQNAAYPKNASDPLLREWVKPGYNPIISPDAGLNATQFRDPTTAWKGPDGRWRLLVGNEDGQVGRALVYRSSDLKTWERAAEPLHAAATAMWECPDFFPVASAGEESGVDLDGAAATADKHVLKSSLPFLWNDYYTVGTYDAGEDRYVPDDPSGDYARRRYDYGTFYASKTFYDPAKKRRVLWGWVNESDTAAADAAKGWAGIQAVPRKVWLDAGGKQLVQWPVEEVESLRGNPTMVSDKVVKAGKHFEIKMYEAAQADVEVVFEITSLENAEPFDTSFSNDAQKLCNMKGADVAGGVGPFGLWVLASADLEERTAVFFRVFRAYDGKPVVLMCSDTTKSSLSPDLYKPRVAGYVDTDITDGKISLRTLIDRSVVESFGARGKTCILSRVYPSLATGRNAHLLVFNNGEEDIKVHHLTAWEMNNAQFTKSAL</sequence>
<protein>
    <recommendedName>
        <fullName evidence="10">Beta-fructofuranosidase</fullName>
    </recommendedName>
</protein>
<keyword evidence="4 5" id="KW-0326">Glycosidase</keyword>
<dbReference type="FunFam" id="2.60.120.560:FF:000002">
    <property type="entry name" value="Beta-fructofuranosidase, insoluble isoenzyme CWINV1"/>
    <property type="match status" value="1"/>
</dbReference>
<evidence type="ECO:0000256" key="4">
    <source>
        <dbReference type="ARBA" id="ARBA00023295"/>
    </source>
</evidence>
<accession>A0ABC8WX04</accession>
<keyword evidence="3" id="KW-0325">Glycoprotein</keyword>
<dbReference type="Proteomes" id="UP001497457">
    <property type="component" value="Chromosome 13rd"/>
</dbReference>
<evidence type="ECO:0008006" key="10">
    <source>
        <dbReference type="Google" id="ProtNLM"/>
    </source>
</evidence>
<comment type="similarity">
    <text evidence="1 5">Belongs to the glycosyl hydrolase 32 family.</text>
</comment>
<reference evidence="8 9" key="2">
    <citation type="submission" date="2024-10" db="EMBL/GenBank/DDBJ databases">
        <authorList>
            <person name="Ryan C."/>
        </authorList>
    </citation>
    <scope>NUCLEOTIDE SEQUENCE [LARGE SCALE GENOMIC DNA]</scope>
</reference>
<dbReference type="AlphaFoldDB" id="A0ABC8WX04"/>
<gene>
    <name evidence="8" type="ORF">URODEC1_LOCUS17953</name>
</gene>
<keyword evidence="2 5" id="KW-0378">Hydrolase</keyword>
<evidence type="ECO:0000256" key="2">
    <source>
        <dbReference type="ARBA" id="ARBA00022801"/>
    </source>
</evidence>
<dbReference type="InterPro" id="IPR013148">
    <property type="entry name" value="Glyco_hydro_32_N"/>
</dbReference>
<reference evidence="9" key="1">
    <citation type="submission" date="2024-06" db="EMBL/GenBank/DDBJ databases">
        <authorList>
            <person name="Ryan C."/>
        </authorList>
    </citation>
    <scope>NUCLEOTIDE SEQUENCE [LARGE SCALE GENOMIC DNA]</scope>
</reference>
<dbReference type="SMART" id="SM00640">
    <property type="entry name" value="Glyco_32"/>
    <property type="match status" value="1"/>
</dbReference>
<dbReference type="Pfam" id="PF08244">
    <property type="entry name" value="Glyco_hydro_32C"/>
    <property type="match status" value="1"/>
</dbReference>
<organism evidence="8 9">
    <name type="scientific">Urochloa decumbens</name>
    <dbReference type="NCBI Taxonomy" id="240449"/>
    <lineage>
        <taxon>Eukaryota</taxon>
        <taxon>Viridiplantae</taxon>
        <taxon>Streptophyta</taxon>
        <taxon>Embryophyta</taxon>
        <taxon>Tracheophyta</taxon>
        <taxon>Spermatophyta</taxon>
        <taxon>Magnoliopsida</taxon>
        <taxon>Liliopsida</taxon>
        <taxon>Poales</taxon>
        <taxon>Poaceae</taxon>
        <taxon>PACMAD clade</taxon>
        <taxon>Panicoideae</taxon>
        <taxon>Panicodae</taxon>
        <taxon>Paniceae</taxon>
        <taxon>Melinidinae</taxon>
        <taxon>Urochloa</taxon>
    </lineage>
</organism>
<dbReference type="InterPro" id="IPR023296">
    <property type="entry name" value="Glyco_hydro_beta-prop_sf"/>
</dbReference>
<dbReference type="SUPFAM" id="SSF75005">
    <property type="entry name" value="Arabinanase/levansucrase/invertase"/>
    <property type="match status" value="1"/>
</dbReference>
<dbReference type="Gene3D" id="2.115.10.20">
    <property type="entry name" value="Glycosyl hydrolase domain, family 43"/>
    <property type="match status" value="1"/>
</dbReference>
<proteinExistence type="inferred from homology"/>
<dbReference type="Gene3D" id="2.60.120.560">
    <property type="entry name" value="Exo-inulinase, domain 1"/>
    <property type="match status" value="1"/>
</dbReference>
<dbReference type="CDD" id="cd18624">
    <property type="entry name" value="GH32_Fruct1-like"/>
    <property type="match status" value="1"/>
</dbReference>
<evidence type="ECO:0000313" key="9">
    <source>
        <dbReference type="Proteomes" id="UP001497457"/>
    </source>
</evidence>
<dbReference type="EMBL" id="OZ075123">
    <property type="protein sequence ID" value="CAL4916328.1"/>
    <property type="molecule type" value="Genomic_DNA"/>
</dbReference>
<evidence type="ECO:0000259" key="7">
    <source>
        <dbReference type="Pfam" id="PF08244"/>
    </source>
</evidence>
<keyword evidence="9" id="KW-1185">Reference proteome</keyword>
<evidence type="ECO:0000256" key="3">
    <source>
        <dbReference type="ARBA" id="ARBA00023180"/>
    </source>
</evidence>
<evidence type="ECO:0000259" key="6">
    <source>
        <dbReference type="Pfam" id="PF00251"/>
    </source>
</evidence>
<dbReference type="InterPro" id="IPR050551">
    <property type="entry name" value="Fructan_Metab_Enzymes"/>
</dbReference>
<evidence type="ECO:0000313" key="8">
    <source>
        <dbReference type="EMBL" id="CAL4916328.1"/>
    </source>
</evidence>
<feature type="domain" description="Glycosyl hydrolase family 32 C-terminal" evidence="7">
    <location>
        <begin position="312"/>
        <end position="507"/>
    </location>
</feature>
<dbReference type="PANTHER" id="PTHR31953">
    <property type="entry name" value="BETA-FRUCTOFURANOSIDASE, INSOLUBLE ISOENZYME CWINV1-RELATED"/>
    <property type="match status" value="1"/>
</dbReference>
<dbReference type="InterPro" id="IPR001362">
    <property type="entry name" value="Glyco_hydro_32"/>
</dbReference>
<dbReference type="InterPro" id="IPR013189">
    <property type="entry name" value="Glyco_hydro_32_C"/>
</dbReference>
<name>A0ABC8WX04_9POAL</name>
<dbReference type="SUPFAM" id="SSF49899">
    <property type="entry name" value="Concanavalin A-like lectins/glucanases"/>
    <property type="match status" value="1"/>
</dbReference>
<evidence type="ECO:0000256" key="1">
    <source>
        <dbReference type="ARBA" id="ARBA00009902"/>
    </source>
</evidence>
<dbReference type="GO" id="GO:0016798">
    <property type="term" value="F:hydrolase activity, acting on glycosyl bonds"/>
    <property type="evidence" value="ECO:0007669"/>
    <property type="project" value="UniProtKB-KW"/>
</dbReference>